<dbReference type="OrthoDB" id="196131at2759"/>
<dbReference type="GO" id="GO:0004386">
    <property type="term" value="F:helicase activity"/>
    <property type="evidence" value="ECO:0007669"/>
    <property type="project" value="UniProtKB-KW"/>
</dbReference>
<dbReference type="EMBL" id="CAMXCT030006013">
    <property type="protein sequence ID" value="CAL4801084.1"/>
    <property type="molecule type" value="Genomic_DNA"/>
</dbReference>
<feature type="domain" description="Helicase ATP-binding" evidence="4">
    <location>
        <begin position="421"/>
        <end position="523"/>
    </location>
</feature>
<feature type="region of interest" description="Disordered" evidence="3">
    <location>
        <begin position="136"/>
        <end position="308"/>
    </location>
</feature>
<dbReference type="PANTHER" id="PTHR47958">
    <property type="entry name" value="ATP-DEPENDENT RNA HELICASE DBP3"/>
    <property type="match status" value="1"/>
</dbReference>
<dbReference type="SUPFAM" id="SSF52540">
    <property type="entry name" value="P-loop containing nucleoside triphosphate hydrolases"/>
    <property type="match status" value="1"/>
</dbReference>
<dbReference type="PROSITE" id="PS51192">
    <property type="entry name" value="HELICASE_ATP_BIND_1"/>
    <property type="match status" value="1"/>
</dbReference>
<feature type="compositionally biased region" description="Polar residues" evidence="3">
    <location>
        <begin position="15"/>
        <end position="27"/>
    </location>
</feature>
<proteinExistence type="predicted"/>
<feature type="compositionally biased region" description="Polar residues" evidence="3">
    <location>
        <begin position="151"/>
        <end position="166"/>
    </location>
</feature>
<reference evidence="5" key="1">
    <citation type="submission" date="2022-10" db="EMBL/GenBank/DDBJ databases">
        <authorList>
            <person name="Chen Y."/>
            <person name="Dougan E. K."/>
            <person name="Chan C."/>
            <person name="Rhodes N."/>
            <person name="Thang M."/>
        </authorList>
    </citation>
    <scope>NUCLEOTIDE SEQUENCE</scope>
</reference>
<dbReference type="EMBL" id="CAMXCT020006013">
    <property type="protein sequence ID" value="CAL1167147.1"/>
    <property type="molecule type" value="Genomic_DNA"/>
</dbReference>
<evidence type="ECO:0000313" key="6">
    <source>
        <dbReference type="EMBL" id="CAL4801084.1"/>
    </source>
</evidence>
<evidence type="ECO:0000259" key="4">
    <source>
        <dbReference type="PROSITE" id="PS51192"/>
    </source>
</evidence>
<dbReference type="Proteomes" id="UP001152797">
    <property type="component" value="Unassembled WGS sequence"/>
</dbReference>
<evidence type="ECO:0000256" key="2">
    <source>
        <dbReference type="ARBA" id="ARBA00022806"/>
    </source>
</evidence>
<reference evidence="6 7" key="2">
    <citation type="submission" date="2024-05" db="EMBL/GenBank/DDBJ databases">
        <authorList>
            <person name="Chen Y."/>
            <person name="Shah S."/>
            <person name="Dougan E. K."/>
            <person name="Thang M."/>
            <person name="Chan C."/>
        </authorList>
    </citation>
    <scope>NUCLEOTIDE SEQUENCE [LARGE SCALE GENOMIC DNA]</scope>
</reference>
<dbReference type="GO" id="GO:0005524">
    <property type="term" value="F:ATP binding"/>
    <property type="evidence" value="ECO:0007669"/>
    <property type="project" value="InterPro"/>
</dbReference>
<dbReference type="Pfam" id="PF00270">
    <property type="entry name" value="DEAD"/>
    <property type="match status" value="1"/>
</dbReference>
<keyword evidence="1" id="KW-0378">Hydrolase</keyword>
<feature type="compositionally biased region" description="Low complexity" evidence="3">
    <location>
        <begin position="252"/>
        <end position="279"/>
    </location>
</feature>
<protein>
    <recommendedName>
        <fullName evidence="4">Helicase ATP-binding domain-containing protein</fullName>
    </recommendedName>
</protein>
<dbReference type="Gene3D" id="3.40.50.300">
    <property type="entry name" value="P-loop containing nucleotide triphosphate hydrolases"/>
    <property type="match status" value="1"/>
</dbReference>
<dbReference type="EMBL" id="CAMXCT010006013">
    <property type="protein sequence ID" value="CAI4013772.1"/>
    <property type="molecule type" value="Genomic_DNA"/>
</dbReference>
<organism evidence="5">
    <name type="scientific">Cladocopium goreaui</name>
    <dbReference type="NCBI Taxonomy" id="2562237"/>
    <lineage>
        <taxon>Eukaryota</taxon>
        <taxon>Sar</taxon>
        <taxon>Alveolata</taxon>
        <taxon>Dinophyceae</taxon>
        <taxon>Suessiales</taxon>
        <taxon>Symbiodiniaceae</taxon>
        <taxon>Cladocopium</taxon>
    </lineage>
</organism>
<keyword evidence="2" id="KW-0067">ATP-binding</keyword>
<feature type="compositionally biased region" description="Polar residues" evidence="3">
    <location>
        <begin position="224"/>
        <end position="248"/>
    </location>
</feature>
<accession>A0A9P1DQR0</accession>
<sequence length="529" mass="58482">MTQDMRDPWTEESDPWQQQAPKTQPTSFTPPAPGVNYGNGFPAYQQPANSPTLAAKKSKWRDPQSNVYTMTINGDEVFLEGEVLQGGKSTGTLREGVLEIAALPGRHHYSESKITLGGVFAGLAWTRLPDTENGGNLRANAPAWNMPDALNGTQQNGYAQQPTSEWDQQEYAQPQQNYAQPQQEYAQPQQNYAQPQQEYSQPQNYAQPRQEYSQPQPTYDAWNDTPTPANNGTTGYSYDNSQPQQESAAQDAWGTWGATTGAAAPAEPGNAGNAGNAWANYSSSAPTDTADATGGWEGWGAANNDRANESWEEAEKRRFANYWRDFKAVQEWYIQQGNPPGSNMSADPFEGCRQMVGEGADFNLYESVSTKVSGNNADNITKLADFDDLWHRYPGRIPDSLWANMQKCGFKTPTPVQRYAIPIGLEGRDMMCSAQTGSGKTAAFLIPMLASMIKHHKAVGSLEEPFQGACKPDTLILTPTRELCMQTYEDALRFCYNTPHRCYRVYGQQNAKTQLTELAKGGQQFPPHS</sequence>
<evidence type="ECO:0000256" key="3">
    <source>
        <dbReference type="SAM" id="MobiDB-lite"/>
    </source>
</evidence>
<keyword evidence="7" id="KW-1185">Reference proteome</keyword>
<feature type="region of interest" description="Disordered" evidence="3">
    <location>
        <begin position="1"/>
        <end position="58"/>
    </location>
</feature>
<dbReference type="GO" id="GO:0003676">
    <property type="term" value="F:nucleic acid binding"/>
    <property type="evidence" value="ECO:0007669"/>
    <property type="project" value="InterPro"/>
</dbReference>
<name>A0A9P1DQR0_9DINO</name>
<comment type="caution">
    <text evidence="5">The sequence shown here is derived from an EMBL/GenBank/DDBJ whole genome shotgun (WGS) entry which is preliminary data.</text>
</comment>
<dbReference type="InterPro" id="IPR014001">
    <property type="entry name" value="Helicase_ATP-bd"/>
</dbReference>
<evidence type="ECO:0000313" key="7">
    <source>
        <dbReference type="Proteomes" id="UP001152797"/>
    </source>
</evidence>
<dbReference type="GO" id="GO:0016787">
    <property type="term" value="F:hydrolase activity"/>
    <property type="evidence" value="ECO:0007669"/>
    <property type="project" value="UniProtKB-KW"/>
</dbReference>
<gene>
    <name evidence="5" type="ORF">C1SCF055_LOCUS38718</name>
</gene>
<keyword evidence="2" id="KW-0347">Helicase</keyword>
<feature type="compositionally biased region" description="Low complexity" evidence="3">
    <location>
        <begin position="169"/>
        <end position="199"/>
    </location>
</feature>
<dbReference type="InterPro" id="IPR027417">
    <property type="entry name" value="P-loop_NTPase"/>
</dbReference>
<keyword evidence="2" id="KW-0547">Nucleotide-binding</keyword>
<evidence type="ECO:0000313" key="5">
    <source>
        <dbReference type="EMBL" id="CAI4013772.1"/>
    </source>
</evidence>
<evidence type="ECO:0000256" key="1">
    <source>
        <dbReference type="ARBA" id="ARBA00022801"/>
    </source>
</evidence>
<dbReference type="InterPro" id="IPR011545">
    <property type="entry name" value="DEAD/DEAH_box_helicase_dom"/>
</dbReference>
<dbReference type="AlphaFoldDB" id="A0A9P1DQR0"/>
<feature type="compositionally biased region" description="Polar residues" evidence="3">
    <location>
        <begin position="200"/>
        <end position="217"/>
    </location>
</feature>